<protein>
    <submittedName>
        <fullName evidence="2">Uncharacterized protein</fullName>
    </submittedName>
</protein>
<feature type="compositionally biased region" description="Polar residues" evidence="1">
    <location>
        <begin position="63"/>
        <end position="76"/>
    </location>
</feature>
<comment type="caution">
    <text evidence="2">The sequence shown here is derived from an EMBL/GenBank/DDBJ whole genome shotgun (WGS) entry which is preliminary data.</text>
</comment>
<proteinExistence type="predicted"/>
<name>A0A7J6W0B5_THATH</name>
<gene>
    <name evidence="2" type="ORF">FRX31_020028</name>
</gene>
<evidence type="ECO:0000256" key="1">
    <source>
        <dbReference type="SAM" id="MobiDB-lite"/>
    </source>
</evidence>
<feature type="region of interest" description="Disordered" evidence="1">
    <location>
        <begin position="96"/>
        <end position="115"/>
    </location>
</feature>
<dbReference type="EMBL" id="JABWDY010024272">
    <property type="protein sequence ID" value="KAF5190387.1"/>
    <property type="molecule type" value="Genomic_DNA"/>
</dbReference>
<organism evidence="2 3">
    <name type="scientific">Thalictrum thalictroides</name>
    <name type="common">Rue-anemone</name>
    <name type="synonym">Anemone thalictroides</name>
    <dbReference type="NCBI Taxonomy" id="46969"/>
    <lineage>
        <taxon>Eukaryota</taxon>
        <taxon>Viridiplantae</taxon>
        <taxon>Streptophyta</taxon>
        <taxon>Embryophyta</taxon>
        <taxon>Tracheophyta</taxon>
        <taxon>Spermatophyta</taxon>
        <taxon>Magnoliopsida</taxon>
        <taxon>Ranunculales</taxon>
        <taxon>Ranunculaceae</taxon>
        <taxon>Thalictroideae</taxon>
        <taxon>Thalictrum</taxon>
    </lineage>
</organism>
<dbReference type="AlphaFoldDB" id="A0A7J6W0B5"/>
<dbReference type="Proteomes" id="UP000554482">
    <property type="component" value="Unassembled WGS sequence"/>
</dbReference>
<feature type="region of interest" description="Disordered" evidence="1">
    <location>
        <begin position="1"/>
        <end position="80"/>
    </location>
</feature>
<feature type="non-terminal residue" evidence="2">
    <location>
        <position position="197"/>
    </location>
</feature>
<keyword evidence="3" id="KW-1185">Reference proteome</keyword>
<reference evidence="2 3" key="1">
    <citation type="submission" date="2020-06" db="EMBL/GenBank/DDBJ databases">
        <title>Transcriptomic and genomic resources for Thalictrum thalictroides and T. hernandezii: Facilitating candidate gene discovery in an emerging model plant lineage.</title>
        <authorList>
            <person name="Arias T."/>
            <person name="Riano-Pachon D.M."/>
            <person name="Di Stilio V.S."/>
        </authorList>
    </citation>
    <scope>NUCLEOTIDE SEQUENCE [LARGE SCALE GENOMIC DNA]</scope>
    <source>
        <strain evidence="3">cv. WT478/WT964</strain>
        <tissue evidence="2">Leaves</tissue>
    </source>
</reference>
<evidence type="ECO:0000313" key="3">
    <source>
        <dbReference type="Proteomes" id="UP000554482"/>
    </source>
</evidence>
<accession>A0A7J6W0B5</accession>
<evidence type="ECO:0000313" key="2">
    <source>
        <dbReference type="EMBL" id="KAF5190387.1"/>
    </source>
</evidence>
<feature type="compositionally biased region" description="Basic residues" evidence="1">
    <location>
        <begin position="25"/>
        <end position="35"/>
    </location>
</feature>
<sequence>MEKNKGKQVETPVIVASQEPSNLKKSQKKRWRKKNKDVASSSGAEMATQHGVEAQVLDHVIEEQSQPDSNKIQDVQEQVEPEENQLQIVEVGNSSDLEVHHSTDESPSLRPTLDNENESLEHVGSVSNEVEADGEVLVVPETQDAVIIKANQIDGWALLNYRSLMMMVSYQLLVKRRPVGVKEVASLSLLPLQGLKE</sequence>